<accession>A0ABN6G251</accession>
<proteinExistence type="predicted"/>
<dbReference type="InterPro" id="IPR024096">
    <property type="entry name" value="NO_sig/Golgi_transp_ligand-bd"/>
</dbReference>
<dbReference type="InterPro" id="IPR004096">
    <property type="entry name" value="V4R"/>
</dbReference>
<dbReference type="Gene3D" id="3.30.1380.20">
    <property type="entry name" value="Trafficking protein particle complex subunit 3"/>
    <property type="match status" value="1"/>
</dbReference>
<evidence type="ECO:0000313" key="2">
    <source>
        <dbReference type="EMBL" id="BCT93823.1"/>
    </source>
</evidence>
<organism evidence="2 3">
    <name type="scientific">Noviluteimonas caseinilytica</name>
    <dbReference type="NCBI Taxonomy" id="2675101"/>
    <lineage>
        <taxon>Bacteria</taxon>
        <taxon>Pseudomonadati</taxon>
        <taxon>Pseudomonadota</taxon>
        <taxon>Gammaproteobacteria</taxon>
        <taxon>Lysobacterales</taxon>
        <taxon>Lysobacteraceae</taxon>
        <taxon>Noviluteimonas</taxon>
    </lineage>
</organism>
<gene>
    <name evidence="2" type="ORF">LYSCAS_28470</name>
</gene>
<sequence length="227" mass="24733">MLRHRIATEADGVVLTMVVRGNANALLELEERLGTHPLVRSFEALANAPGAPIAPIAAKVHAPAPVEAPPVEPPATSPGAIDHKRVERLLPQLARSYPNMFLFVHALEHELDAADRAPTLRYIGQRVGAWVYKRDFSLGAQLTLAQAIRHIALPAMRQVVQAELLGESLEIPDSPFPHRGQHGACCHFLAGMLDGLLRTTQSGDAVRITETRCRNTGAAACRFEFRD</sequence>
<evidence type="ECO:0000259" key="1">
    <source>
        <dbReference type="Pfam" id="PF02830"/>
    </source>
</evidence>
<evidence type="ECO:0000313" key="3">
    <source>
        <dbReference type="Proteomes" id="UP000681317"/>
    </source>
</evidence>
<dbReference type="Proteomes" id="UP000681317">
    <property type="component" value="Chromosome"/>
</dbReference>
<reference evidence="2 3" key="1">
    <citation type="submission" date="2021-03" db="EMBL/GenBank/DDBJ databases">
        <title>Complete Genome Sequences of Two Lysobacter Strains Isolated from Sea Water (Lysobacter caseinilyticus) and Soil (Lysobacter helvus) in South Korea.</title>
        <authorList>
            <person name="Watanabe Y."/>
            <person name="Arakawa K."/>
        </authorList>
    </citation>
    <scope>NUCLEOTIDE SEQUENCE [LARGE SCALE GENOMIC DNA]</scope>
    <source>
        <strain evidence="2 3">KVB24</strain>
    </source>
</reference>
<name>A0ABN6G251_9GAMM</name>
<feature type="domain" description="4-vinyl reductase 4VR" evidence="1">
    <location>
        <begin position="179"/>
        <end position="226"/>
    </location>
</feature>
<protein>
    <recommendedName>
        <fullName evidence="1">4-vinyl reductase 4VR domain-containing protein</fullName>
    </recommendedName>
</protein>
<keyword evidence="3" id="KW-1185">Reference proteome</keyword>
<dbReference type="Pfam" id="PF02830">
    <property type="entry name" value="V4R"/>
    <property type="match status" value="1"/>
</dbReference>
<dbReference type="EMBL" id="AP024545">
    <property type="protein sequence ID" value="BCT93823.1"/>
    <property type="molecule type" value="Genomic_DNA"/>
</dbReference>
<dbReference type="SUPFAM" id="SSF111126">
    <property type="entry name" value="Ligand-binding domain in the NO signalling and Golgi transport"/>
    <property type="match status" value="1"/>
</dbReference>